<keyword evidence="3" id="KW-1185">Reference proteome</keyword>
<dbReference type="RefSeq" id="WP_191724732.1">
    <property type="nucleotide sequence ID" value="NZ_JACSQK010000011.1"/>
</dbReference>
<name>A0ABR8SFN0_9BURK</name>
<evidence type="ECO:0000256" key="1">
    <source>
        <dbReference type="SAM" id="MobiDB-lite"/>
    </source>
</evidence>
<proteinExistence type="predicted"/>
<organism evidence="2 3">
    <name type="scientific">Comamonas avium</name>
    <dbReference type="NCBI Taxonomy" id="2762231"/>
    <lineage>
        <taxon>Bacteria</taxon>
        <taxon>Pseudomonadati</taxon>
        <taxon>Pseudomonadota</taxon>
        <taxon>Betaproteobacteria</taxon>
        <taxon>Burkholderiales</taxon>
        <taxon>Comamonadaceae</taxon>
        <taxon>Comamonas</taxon>
    </lineage>
</organism>
<sequence length="50" mass="5645">MGLPYPEQQDPTLPNDGDDPPHPPFSPDREPDIPEDPEFERVVQPEPPNV</sequence>
<feature type="region of interest" description="Disordered" evidence="1">
    <location>
        <begin position="1"/>
        <end position="50"/>
    </location>
</feature>
<evidence type="ECO:0008006" key="4">
    <source>
        <dbReference type="Google" id="ProtNLM"/>
    </source>
</evidence>
<evidence type="ECO:0000313" key="3">
    <source>
        <dbReference type="Proteomes" id="UP000634919"/>
    </source>
</evidence>
<evidence type="ECO:0000313" key="2">
    <source>
        <dbReference type="EMBL" id="MBD7962322.1"/>
    </source>
</evidence>
<protein>
    <recommendedName>
        <fullName evidence="4">Stereocilin</fullName>
    </recommendedName>
</protein>
<gene>
    <name evidence="2" type="ORF">H9646_17780</name>
</gene>
<accession>A0ABR8SFN0</accession>
<comment type="caution">
    <text evidence="2">The sequence shown here is derived from an EMBL/GenBank/DDBJ whole genome shotgun (WGS) entry which is preliminary data.</text>
</comment>
<dbReference type="Proteomes" id="UP000634919">
    <property type="component" value="Unassembled WGS sequence"/>
</dbReference>
<dbReference type="EMBL" id="JACSQK010000011">
    <property type="protein sequence ID" value="MBD7962322.1"/>
    <property type="molecule type" value="Genomic_DNA"/>
</dbReference>
<reference evidence="2 3" key="1">
    <citation type="submission" date="2020-08" db="EMBL/GenBank/DDBJ databases">
        <title>A Genomic Blueprint of the Chicken Gut Microbiome.</title>
        <authorList>
            <person name="Gilroy R."/>
            <person name="Ravi A."/>
            <person name="Getino M."/>
            <person name="Pursley I."/>
            <person name="Horton D.L."/>
            <person name="Alikhan N.-F."/>
            <person name="Baker D."/>
            <person name="Gharbi K."/>
            <person name="Hall N."/>
            <person name="Watson M."/>
            <person name="Adriaenssens E.M."/>
            <person name="Foster-Nyarko E."/>
            <person name="Jarju S."/>
            <person name="Secka A."/>
            <person name="Antonio M."/>
            <person name="Oren A."/>
            <person name="Chaudhuri R."/>
            <person name="La Ragione R.M."/>
            <person name="Hildebrand F."/>
            <person name="Pallen M.J."/>
        </authorList>
    </citation>
    <scope>NUCLEOTIDE SEQUENCE [LARGE SCALE GENOMIC DNA]</scope>
    <source>
        <strain evidence="2 3">Sa2CVA6</strain>
    </source>
</reference>